<feature type="compositionally biased region" description="Pro residues" evidence="1">
    <location>
        <begin position="207"/>
        <end position="217"/>
    </location>
</feature>
<feature type="compositionally biased region" description="Polar residues" evidence="1">
    <location>
        <begin position="576"/>
        <end position="586"/>
    </location>
</feature>
<gene>
    <name evidence="2" type="ORF">L201_001126</name>
</gene>
<evidence type="ECO:0000256" key="1">
    <source>
        <dbReference type="SAM" id="MobiDB-lite"/>
    </source>
</evidence>
<feature type="compositionally biased region" description="Low complexity" evidence="1">
    <location>
        <begin position="79"/>
        <end position="101"/>
    </location>
</feature>
<feature type="compositionally biased region" description="Low complexity" evidence="1">
    <location>
        <begin position="158"/>
        <end position="185"/>
    </location>
</feature>
<accession>A0AAX4JMX0</accession>
<feature type="compositionally biased region" description="Polar residues" evidence="1">
    <location>
        <begin position="61"/>
        <end position="73"/>
    </location>
</feature>
<feature type="compositionally biased region" description="Low complexity" evidence="1">
    <location>
        <begin position="614"/>
        <end position="625"/>
    </location>
</feature>
<feature type="compositionally biased region" description="Polar residues" evidence="1">
    <location>
        <begin position="686"/>
        <end position="696"/>
    </location>
</feature>
<feature type="compositionally biased region" description="Polar residues" evidence="1">
    <location>
        <begin position="365"/>
        <end position="381"/>
    </location>
</feature>
<feature type="region of interest" description="Disordered" evidence="1">
    <location>
        <begin position="321"/>
        <end position="427"/>
    </location>
</feature>
<keyword evidence="3" id="KW-1185">Reference proteome</keyword>
<dbReference type="GeneID" id="91091798"/>
<feature type="region of interest" description="Disordered" evidence="1">
    <location>
        <begin position="61"/>
        <end position="101"/>
    </location>
</feature>
<dbReference type="RefSeq" id="XP_066073016.1">
    <property type="nucleotide sequence ID" value="XM_066216919.1"/>
</dbReference>
<feature type="compositionally biased region" description="Polar residues" evidence="1">
    <location>
        <begin position="638"/>
        <end position="661"/>
    </location>
</feature>
<sequence length="770" mass="84264">MLVAQTQPAAIHNGVSINTPGWDEQIVPTLKKRLESESKYLTKRLSATSFEEKPLYVKHSSPSRLNQFPQSPTFGVFPHQHQQHQQHSNSNNSSAGPSSILSLPRYRTKSGFLIDETRRTSSEYTTRYLNSDRDIKGNHGQIIDYLEQNQRSRYIDNSATAKSSISSSASPRIPSSQSTSRIPTRPRSKSQLSSLNRPLLNHSYTTPSPPIPPPPPVSSTGGTGIPIVKNSPRSRSRSPSKNYNNMSVAVVEPRRESLELGGSRIKEGFIKNELPPFKMNPNEALRIAEKGHEMNFNGSPRNNNIQNTNNNDLLDETRRRSISMKPNSQKNLNPNTRNNVMMERSGSSGSDRSSRRNSRPSTSSATMGNNQRGYGISTSHTGLGLGMGQPSSSKLMNSKSMNHQQRSGSTSRSPINGSSPTVGGFNAPRSASLNLLSNSPSLSNHGTPPSARLGVAAHFIPPESNYTPPKNTNWDDVVLPTVAKKLGINENERDKKLSPIETGVEEEDLAVEWDKDGTPIRWVKRKPGAKIGLGLGESVTSQNTSQVSDTTPQRTHAFSPTFEPSPDNPLHLRPKPSSTSLRNKGSSDGLELSPLRTTNGRSASLGQPISQGESSLSSMNSRMNNAYYPGSETLLDQHPNSGIQKKSSSQTLSNPTQSISRKPSLLRKREASSKSISRQESDLSLRNKRNQSNSSPFRPPTQNQQQPPQPFGNIQSGTPGTTHRITDAIYENQLARENEKNIRTNNNNNASKAKGKDDGSHGKGCGCLIM</sequence>
<feature type="region of interest" description="Disordered" evidence="1">
    <location>
        <begin position="736"/>
        <end position="770"/>
    </location>
</feature>
<feature type="compositionally biased region" description="Polar residues" evidence="1">
    <location>
        <begin position="538"/>
        <end position="558"/>
    </location>
</feature>
<feature type="compositionally biased region" description="Polar residues" evidence="1">
    <location>
        <begin position="712"/>
        <end position="722"/>
    </location>
</feature>
<evidence type="ECO:0000313" key="2">
    <source>
        <dbReference type="EMBL" id="WWC86253.1"/>
    </source>
</evidence>
<feature type="region of interest" description="Disordered" evidence="1">
    <location>
        <begin position="531"/>
        <end position="722"/>
    </location>
</feature>
<protein>
    <submittedName>
        <fullName evidence="2">Uncharacterized protein</fullName>
    </submittedName>
</protein>
<feature type="compositionally biased region" description="Polar residues" evidence="1">
    <location>
        <begin position="324"/>
        <end position="339"/>
    </location>
</feature>
<proteinExistence type="predicted"/>
<dbReference type="AlphaFoldDB" id="A0AAX4JMX0"/>
<name>A0AAX4JMX0_9TREE</name>
<feature type="compositionally biased region" description="Polar residues" evidence="1">
    <location>
        <begin position="595"/>
        <end position="613"/>
    </location>
</feature>
<feature type="compositionally biased region" description="Polar residues" evidence="1">
    <location>
        <begin position="403"/>
        <end position="421"/>
    </location>
</feature>
<feature type="compositionally biased region" description="Low complexity" evidence="1">
    <location>
        <begin position="391"/>
        <end position="402"/>
    </location>
</feature>
<dbReference type="EMBL" id="CP144098">
    <property type="protein sequence ID" value="WWC86253.1"/>
    <property type="molecule type" value="Genomic_DNA"/>
</dbReference>
<reference evidence="2 3" key="1">
    <citation type="submission" date="2024-01" db="EMBL/GenBank/DDBJ databases">
        <title>Comparative genomics of Cryptococcus and Kwoniella reveals pathogenesis evolution and contrasting modes of karyotype evolution via chromosome fusion or intercentromeric recombination.</title>
        <authorList>
            <person name="Coelho M.A."/>
            <person name="David-Palma M."/>
            <person name="Shea T."/>
            <person name="Bowers K."/>
            <person name="McGinley-Smith S."/>
            <person name="Mohammad A.W."/>
            <person name="Gnirke A."/>
            <person name="Yurkov A.M."/>
            <person name="Nowrousian M."/>
            <person name="Sun S."/>
            <person name="Cuomo C.A."/>
            <person name="Heitman J."/>
        </authorList>
    </citation>
    <scope>NUCLEOTIDE SEQUENCE [LARGE SCALE GENOMIC DNA]</scope>
    <source>
        <strain evidence="2 3">CBS 6074</strain>
    </source>
</reference>
<evidence type="ECO:0000313" key="3">
    <source>
        <dbReference type="Proteomes" id="UP001355207"/>
    </source>
</evidence>
<feature type="compositionally biased region" description="Basic and acidic residues" evidence="1">
    <location>
        <begin position="667"/>
        <end position="685"/>
    </location>
</feature>
<dbReference type="Proteomes" id="UP001355207">
    <property type="component" value="Chromosome 1"/>
</dbReference>
<feature type="region of interest" description="Disordered" evidence="1">
    <location>
        <begin position="158"/>
        <end position="247"/>
    </location>
</feature>
<organism evidence="2 3">
    <name type="scientific">Kwoniella dendrophila CBS 6074</name>
    <dbReference type="NCBI Taxonomy" id="1295534"/>
    <lineage>
        <taxon>Eukaryota</taxon>
        <taxon>Fungi</taxon>
        <taxon>Dikarya</taxon>
        <taxon>Basidiomycota</taxon>
        <taxon>Agaricomycotina</taxon>
        <taxon>Tremellomycetes</taxon>
        <taxon>Tremellales</taxon>
        <taxon>Cryptococcaceae</taxon>
        <taxon>Kwoniella</taxon>
    </lineage>
</organism>